<proteinExistence type="inferred from homology"/>
<dbReference type="KEGG" id="hcq:109506819"/>
<dbReference type="PANTHER" id="PTHR34766">
    <property type="entry name" value="UPF0449 PROTEIN C19ORF25"/>
    <property type="match status" value="1"/>
</dbReference>
<accession>A0A3Q2YTW5</accession>
<evidence type="ECO:0000256" key="1">
    <source>
        <dbReference type="ARBA" id="ARBA00006137"/>
    </source>
</evidence>
<dbReference type="OMA" id="EPEARWE"/>
<dbReference type="STRING" id="109280.ENSHCOP00000017042"/>
<dbReference type="Proteomes" id="UP000264820">
    <property type="component" value="Unplaced"/>
</dbReference>
<dbReference type="GeneTree" id="ENSGT00390000007991"/>
<dbReference type="RefSeq" id="XP_019711358.1">
    <property type="nucleotide sequence ID" value="XM_019855799.1"/>
</dbReference>
<dbReference type="OrthoDB" id="6129359at2759"/>
<dbReference type="RefSeq" id="XP_019711355.1">
    <property type="nucleotide sequence ID" value="XM_019855796.1"/>
</dbReference>
<evidence type="ECO:0000313" key="3">
    <source>
        <dbReference type="Ensembl" id="ENSHCOP00000017042.1"/>
    </source>
</evidence>
<dbReference type="GeneID" id="109506819"/>
<evidence type="ECO:0000313" key="4">
    <source>
        <dbReference type="Proteomes" id="UP000264820"/>
    </source>
</evidence>
<dbReference type="RefSeq" id="XP_019711357.1">
    <property type="nucleotide sequence ID" value="XM_019855798.1"/>
</dbReference>
<sequence>MNVSLKSKKRAVLPSRPSPPSVDRILEDVGGAEPDDPVFAILQQPQHPGETGEAERTFQQCRRHADVKHQLQEVGAVLTRQRDHLRAAGQRLDRHLAEVKGGLC</sequence>
<dbReference type="AlphaFoldDB" id="A0A3Q2YTW5"/>
<keyword evidence="4" id="KW-1185">Reference proteome</keyword>
<feature type="region of interest" description="Disordered" evidence="2">
    <location>
        <begin position="1"/>
        <end position="22"/>
    </location>
</feature>
<feature type="compositionally biased region" description="Basic residues" evidence="2">
    <location>
        <begin position="1"/>
        <end position="11"/>
    </location>
</feature>
<comment type="similarity">
    <text evidence="1">Belongs to the UPF0449 family.</text>
</comment>
<name>A0A3Q2YTW5_HIPCM</name>
<dbReference type="RefSeq" id="XP_019711356.1">
    <property type="nucleotide sequence ID" value="XM_019855797.1"/>
</dbReference>
<organism evidence="3 4">
    <name type="scientific">Hippocampus comes</name>
    <name type="common">Tiger tail seahorse</name>
    <dbReference type="NCBI Taxonomy" id="109280"/>
    <lineage>
        <taxon>Eukaryota</taxon>
        <taxon>Metazoa</taxon>
        <taxon>Chordata</taxon>
        <taxon>Craniata</taxon>
        <taxon>Vertebrata</taxon>
        <taxon>Euteleostomi</taxon>
        <taxon>Actinopterygii</taxon>
        <taxon>Neopterygii</taxon>
        <taxon>Teleostei</taxon>
        <taxon>Neoteleostei</taxon>
        <taxon>Acanthomorphata</taxon>
        <taxon>Syngnathiaria</taxon>
        <taxon>Syngnathiformes</taxon>
        <taxon>Syngnathoidei</taxon>
        <taxon>Syngnathidae</taxon>
        <taxon>Hippocampus</taxon>
    </lineage>
</organism>
<dbReference type="InterPro" id="IPR028227">
    <property type="entry name" value="UPF0449"/>
</dbReference>
<protein>
    <submittedName>
        <fullName evidence="3">Si:ch73-238c9.1</fullName>
    </submittedName>
</protein>
<reference evidence="3" key="2">
    <citation type="submission" date="2025-09" db="UniProtKB">
        <authorList>
            <consortium name="Ensembl"/>
        </authorList>
    </citation>
    <scope>IDENTIFICATION</scope>
</reference>
<dbReference type="CTD" id="103181931"/>
<dbReference type="Ensembl" id="ENSHCOT00000025304.1">
    <property type="protein sequence ID" value="ENSHCOP00000017042.1"/>
    <property type="gene ID" value="ENSHCOG00000020861.1"/>
</dbReference>
<dbReference type="Pfam" id="PF15136">
    <property type="entry name" value="UPF0449"/>
    <property type="match status" value="1"/>
</dbReference>
<evidence type="ECO:0000256" key="2">
    <source>
        <dbReference type="SAM" id="MobiDB-lite"/>
    </source>
</evidence>
<dbReference type="PANTHER" id="PTHR34766:SF1">
    <property type="entry name" value="UPF0449 PROTEIN C19ORF25"/>
    <property type="match status" value="1"/>
</dbReference>
<reference evidence="3" key="1">
    <citation type="submission" date="2025-08" db="UniProtKB">
        <authorList>
            <consortium name="Ensembl"/>
        </authorList>
    </citation>
    <scope>IDENTIFICATION</scope>
</reference>